<dbReference type="RefSeq" id="WP_111403664.1">
    <property type="nucleotide sequence ID" value="NZ_QEPN01000007.1"/>
</dbReference>
<dbReference type="Proteomes" id="UP000253872">
    <property type="component" value="Unassembled WGS sequence"/>
</dbReference>
<evidence type="ECO:0000313" key="2">
    <source>
        <dbReference type="Proteomes" id="UP000253872"/>
    </source>
</evidence>
<evidence type="ECO:0000313" key="1">
    <source>
        <dbReference type="EMBL" id="RDE70565.1"/>
    </source>
</evidence>
<accession>A0A369YFP1</accession>
<proteinExistence type="predicted"/>
<name>A0A369YFP1_9PAST</name>
<organism evidence="1 2">
    <name type="scientific">Haemophilus sputorum</name>
    <dbReference type="NCBI Taxonomy" id="1078480"/>
    <lineage>
        <taxon>Bacteria</taxon>
        <taxon>Pseudomonadati</taxon>
        <taxon>Pseudomonadota</taxon>
        <taxon>Gammaproteobacteria</taxon>
        <taxon>Pasteurellales</taxon>
        <taxon>Pasteurellaceae</taxon>
        <taxon>Haemophilus</taxon>
    </lineage>
</organism>
<comment type="caution">
    <text evidence="1">The sequence shown here is derived from an EMBL/GenBank/DDBJ whole genome shotgun (WGS) entry which is preliminary data.</text>
</comment>
<gene>
    <name evidence="1" type="ORF">DPV93_08545</name>
</gene>
<reference evidence="1 2" key="1">
    <citation type="submission" date="2018-05" db="EMBL/GenBank/DDBJ databases">
        <title>Draft Genome Sequences for a Diverse set of 7 Haemophilus Species.</title>
        <authorList>
            <person name="Nichols M."/>
            <person name="Topaz N."/>
            <person name="Wang X."/>
            <person name="Wang X."/>
            <person name="Boxrud D."/>
        </authorList>
    </citation>
    <scope>NUCLEOTIDE SEQUENCE [LARGE SCALE GENOMIC DNA]</scope>
    <source>
        <strain evidence="1 2">C2002001239</strain>
    </source>
</reference>
<dbReference type="AlphaFoldDB" id="A0A369YFP1"/>
<sequence length="79" mass="8868">MGFWDSVGKLAKVAGNEIKAANQRHQEYKSEMTYKSDSELARVIKRETSSSPLKSGAAVQELKSRGYDKESISDLMRNE</sequence>
<evidence type="ECO:0008006" key="3">
    <source>
        <dbReference type="Google" id="ProtNLM"/>
    </source>
</evidence>
<dbReference type="EMBL" id="QEPN01000007">
    <property type="protein sequence ID" value="RDE70565.1"/>
    <property type="molecule type" value="Genomic_DNA"/>
</dbReference>
<protein>
    <recommendedName>
        <fullName evidence="3">Transposase</fullName>
    </recommendedName>
</protein>